<organism evidence="1 2">
    <name type="scientific">Haloglomus irregulare</name>
    <dbReference type="NCBI Taxonomy" id="2234134"/>
    <lineage>
        <taxon>Archaea</taxon>
        <taxon>Methanobacteriati</taxon>
        <taxon>Methanobacteriota</taxon>
        <taxon>Stenosarchaea group</taxon>
        <taxon>Halobacteria</taxon>
        <taxon>Halobacteriales</taxon>
        <taxon>Natronomonadaceae</taxon>
        <taxon>Haloglomus</taxon>
    </lineage>
</organism>
<dbReference type="RefSeq" id="WP_144262117.1">
    <property type="nucleotide sequence ID" value="NZ_QMDX01000005.1"/>
</dbReference>
<accession>A0A554N9N0</accession>
<dbReference type="Proteomes" id="UP000319894">
    <property type="component" value="Unassembled WGS sequence"/>
</dbReference>
<reference evidence="1 2" key="1">
    <citation type="submission" date="2018-06" db="EMBL/GenBank/DDBJ databases">
        <title>Natronomonas sp. F16-60 a new haloarchaeon isolated from a solar saltern of Isla Cristina, Huelva, Spain.</title>
        <authorList>
            <person name="Duran-Viseras A."/>
            <person name="Sanchez-Porro C."/>
            <person name="Ventosa A."/>
        </authorList>
    </citation>
    <scope>NUCLEOTIDE SEQUENCE [LARGE SCALE GENOMIC DNA]</scope>
    <source>
        <strain evidence="1 2">F16-60</strain>
    </source>
</reference>
<dbReference type="Pfam" id="PF24366">
    <property type="entry name" value="DUF7522"/>
    <property type="match status" value="1"/>
</dbReference>
<dbReference type="AlphaFoldDB" id="A0A554N9N0"/>
<dbReference type="InParanoid" id="A0A554N9N0"/>
<dbReference type="OrthoDB" id="199238at2157"/>
<proteinExistence type="predicted"/>
<keyword evidence="2" id="KW-1185">Reference proteome</keyword>
<evidence type="ECO:0000313" key="2">
    <source>
        <dbReference type="Proteomes" id="UP000319894"/>
    </source>
</evidence>
<evidence type="ECO:0000313" key="1">
    <source>
        <dbReference type="EMBL" id="TSD14065.1"/>
    </source>
</evidence>
<evidence type="ECO:0008006" key="3">
    <source>
        <dbReference type="Google" id="ProtNLM"/>
    </source>
</evidence>
<name>A0A554N9N0_9EURY</name>
<sequence>MTRANIDRLTEFCREHLADAVRAVGIVHDDEVDPAYMREDLQRRYTDAELEGLEDAAVRTSEAFQGLNTYQTSLGQSHAGLFAFEDAFLLLISCGEDEAAYVSLDRSVSEDLSAFIKRCNDRLFSGSPA</sequence>
<protein>
    <recommendedName>
        <fullName evidence="3">Roadblock/LAMTOR2 domain-containing protein</fullName>
    </recommendedName>
</protein>
<dbReference type="EMBL" id="QMDX01000005">
    <property type="protein sequence ID" value="TSD14065.1"/>
    <property type="molecule type" value="Genomic_DNA"/>
</dbReference>
<dbReference type="InterPro" id="IPR055944">
    <property type="entry name" value="DUF7522"/>
</dbReference>
<gene>
    <name evidence="1" type="ORF">DP107_10525</name>
</gene>
<comment type="caution">
    <text evidence="1">The sequence shown here is derived from an EMBL/GenBank/DDBJ whole genome shotgun (WGS) entry which is preliminary data.</text>
</comment>